<dbReference type="Pfam" id="PF10294">
    <property type="entry name" value="Methyltransf_16"/>
    <property type="match status" value="1"/>
</dbReference>
<dbReference type="SUPFAM" id="SSF53335">
    <property type="entry name" value="S-adenosyl-L-methionine-dependent methyltransferases"/>
    <property type="match status" value="1"/>
</dbReference>
<dbReference type="AlphaFoldDB" id="A0AAJ0CTT9"/>
<evidence type="ECO:0000313" key="1">
    <source>
        <dbReference type="EMBL" id="KAK2602000.1"/>
    </source>
</evidence>
<dbReference type="GO" id="GO:0008757">
    <property type="term" value="F:S-adenosylmethionine-dependent methyltransferase activity"/>
    <property type="evidence" value="ECO:0007669"/>
    <property type="project" value="UniProtKB-ARBA"/>
</dbReference>
<dbReference type="Gene3D" id="3.40.50.150">
    <property type="entry name" value="Vaccinia Virus protein VP39"/>
    <property type="match status" value="1"/>
</dbReference>
<protein>
    <submittedName>
        <fullName evidence="1">Uncharacterized protein</fullName>
    </submittedName>
</protein>
<dbReference type="PANTHER" id="PTHR14614">
    <property type="entry name" value="HEPATOCELLULAR CARCINOMA-ASSOCIATED ANTIGEN"/>
    <property type="match status" value="1"/>
</dbReference>
<dbReference type="GO" id="GO:0005829">
    <property type="term" value="C:cytosol"/>
    <property type="evidence" value="ECO:0007669"/>
    <property type="project" value="TreeGrafter"/>
</dbReference>
<name>A0AAJ0CTT9_9HYPO</name>
<dbReference type="InterPro" id="IPR019410">
    <property type="entry name" value="Methyltransf_16"/>
</dbReference>
<keyword evidence="2" id="KW-1185">Reference proteome</keyword>
<evidence type="ECO:0000313" key="2">
    <source>
        <dbReference type="Proteomes" id="UP001251528"/>
    </source>
</evidence>
<sequence>MHYVRLPGWPKVMANIADVIHVQLCFEIRNDLGDELLRPADPVELIVWAHTTSSPCKMVRCILPERIMLHRETHQQVWKPTFPLPREIDGAIKSGDSVSLTIGPANPALSAGSAYNVLMSSIKDKGEGNNGLISPVSVGLSGPDLDENASRRRIVLSGPDECLQELFIGEEIGNSIACHIWDAGLVSLCVIAGTFKFPQLETSQSSCMRKVSKILNQEDRVNILELGCGVGILGIGLCKVYPRGVAECTILMTDCTSAARRARSNMGILHHQRSGSNLGYAQVMYENLDWENGRHGRFGPRLQTRRWDLIMLSDCTYNVDSIPALVGTLSEVHRLNKDFYPEDKTFSTKVFLATKPRHDDERALFDRMAAEDWSMSDKEVLSLPVLGRESERVEMYLFEKV</sequence>
<comment type="caution">
    <text evidence="1">The sequence shown here is derived from an EMBL/GenBank/DDBJ whole genome shotgun (WGS) entry which is preliminary data.</text>
</comment>
<proteinExistence type="predicted"/>
<dbReference type="InterPro" id="IPR029063">
    <property type="entry name" value="SAM-dependent_MTases_sf"/>
</dbReference>
<dbReference type="EMBL" id="JASWJB010000065">
    <property type="protein sequence ID" value="KAK2602000.1"/>
    <property type="molecule type" value="Genomic_DNA"/>
</dbReference>
<reference evidence="1" key="1">
    <citation type="submission" date="2023-06" db="EMBL/GenBank/DDBJ databases">
        <title>Conoideocrella luteorostrata (Hypocreales: Clavicipitaceae), a potential biocontrol fungus for elongate hemlock scale in United States Christmas tree production areas.</title>
        <authorList>
            <person name="Barrett H."/>
            <person name="Lovett B."/>
            <person name="Macias A.M."/>
            <person name="Stajich J.E."/>
            <person name="Kasson M.T."/>
        </authorList>
    </citation>
    <scope>NUCLEOTIDE SEQUENCE</scope>
    <source>
        <strain evidence="1">ARSEF 14590</strain>
    </source>
</reference>
<dbReference type="PANTHER" id="PTHR14614:SF132">
    <property type="entry name" value="PROTEIN-LYSINE METHYLTRANSFERASE C42C1.13"/>
    <property type="match status" value="1"/>
</dbReference>
<organism evidence="1 2">
    <name type="scientific">Conoideocrella luteorostrata</name>
    <dbReference type="NCBI Taxonomy" id="1105319"/>
    <lineage>
        <taxon>Eukaryota</taxon>
        <taxon>Fungi</taxon>
        <taxon>Dikarya</taxon>
        <taxon>Ascomycota</taxon>
        <taxon>Pezizomycotina</taxon>
        <taxon>Sordariomycetes</taxon>
        <taxon>Hypocreomycetidae</taxon>
        <taxon>Hypocreales</taxon>
        <taxon>Clavicipitaceae</taxon>
        <taxon>Conoideocrella</taxon>
    </lineage>
</organism>
<accession>A0AAJ0CTT9</accession>
<dbReference type="Proteomes" id="UP001251528">
    <property type="component" value="Unassembled WGS sequence"/>
</dbReference>
<gene>
    <name evidence="1" type="ORF">QQS21_004426</name>
</gene>